<keyword evidence="6" id="KW-1185">Reference proteome</keyword>
<dbReference type="EC" id="2.7.1.2" evidence="3"/>
<dbReference type="Proteomes" id="UP001604335">
    <property type="component" value="Unassembled WGS sequence"/>
</dbReference>
<comment type="caution">
    <text evidence="5">The sequence shown here is derived from an EMBL/GenBank/DDBJ whole genome shotgun (WGS) entry which is preliminary data.</text>
</comment>
<dbReference type="PANTHER" id="PTHR47363">
    <property type="entry name" value="GLUCOKINASE"/>
    <property type="match status" value="1"/>
</dbReference>
<dbReference type="Gene3D" id="3.30.420.40">
    <property type="match status" value="1"/>
</dbReference>
<keyword evidence="2 3" id="KW-0418">Kinase</keyword>
<dbReference type="SUPFAM" id="SSF53067">
    <property type="entry name" value="Actin-like ATPase domain"/>
    <property type="match status" value="1"/>
</dbReference>
<evidence type="ECO:0000313" key="6">
    <source>
        <dbReference type="Proteomes" id="UP001604335"/>
    </source>
</evidence>
<evidence type="ECO:0000256" key="3">
    <source>
        <dbReference type="HAMAP-Rule" id="MF_00524"/>
    </source>
</evidence>
<dbReference type="EMBL" id="JAZAQF010000006">
    <property type="protein sequence ID" value="MFG3816237.1"/>
    <property type="molecule type" value="Genomic_DNA"/>
</dbReference>
<dbReference type="InterPro" id="IPR003836">
    <property type="entry name" value="Glucokinase"/>
</dbReference>
<name>A0ABW7C4X3_9CYAN</name>
<dbReference type="PANTHER" id="PTHR47363:SF1">
    <property type="entry name" value="GLUCOKINASE"/>
    <property type="match status" value="1"/>
</dbReference>
<feature type="binding site" evidence="3">
    <location>
        <begin position="7"/>
        <end position="12"/>
    </location>
    <ligand>
        <name>ATP</name>
        <dbReference type="ChEBI" id="CHEBI:30616"/>
    </ligand>
</feature>
<dbReference type="GO" id="GO:0004340">
    <property type="term" value="F:glucokinase activity"/>
    <property type="evidence" value="ECO:0007669"/>
    <property type="project" value="UniProtKB-EC"/>
</dbReference>
<evidence type="ECO:0000256" key="1">
    <source>
        <dbReference type="ARBA" id="ARBA00022679"/>
    </source>
</evidence>
<dbReference type="Gene3D" id="3.40.367.20">
    <property type="match status" value="1"/>
</dbReference>
<sequence length="349" mass="37464">MALLLAGDVGGTKTILRLVETDSRTPQAVELQPLYEAQYASRDFTDLVPMVETFLGASGLNRRPDRACFGIAGPVAHGTSRLTNLGWFLEVDRLIQALEIPHVELINDFAAVGYGIPVLEAVDLKVLQPAKADPMAPIGILGAGTGLGEGFLIPTGEPGRYRAFSTEGGHTDFAPRSALEWELHNYLQERYQIDRVSVERIVSGQGIVGIYQFLRDRQTGHENSTVAQAIRTWEQEMGRSEKSIDPGAIIARAALEESDALCEQAMNLFVAAYGAEAGNLALKLLPYGGLYVAGGIAAKILPLLDRGQFLFHFGSKGRVSELLENVPVSVVLNPQVGLLGAAVCAAQLG</sequence>
<dbReference type="RefSeq" id="WP_393009990.1">
    <property type="nucleotide sequence ID" value="NZ_JAZAQF010000006.1"/>
</dbReference>
<keyword evidence="1 3" id="KW-0808">Transferase</keyword>
<proteinExistence type="inferred from homology"/>
<evidence type="ECO:0000313" key="5">
    <source>
        <dbReference type="EMBL" id="MFG3816237.1"/>
    </source>
</evidence>
<dbReference type="NCBIfam" id="NF001415">
    <property type="entry name" value="PRK00292.1-2"/>
    <property type="match status" value="1"/>
</dbReference>
<dbReference type="CDD" id="cd24008">
    <property type="entry name" value="ASKHA_NBD_GLK"/>
    <property type="match status" value="1"/>
</dbReference>
<evidence type="ECO:0000256" key="4">
    <source>
        <dbReference type="RuleBase" id="RU004046"/>
    </source>
</evidence>
<keyword evidence="3" id="KW-0067">ATP-binding</keyword>
<gene>
    <name evidence="3" type="primary">glk</name>
    <name evidence="5" type="ORF">VPK24_01200</name>
</gene>
<comment type="subcellular location">
    <subcellularLocation>
        <location evidence="3">Cytoplasm</location>
    </subcellularLocation>
</comment>
<protein>
    <recommendedName>
        <fullName evidence="3">Glucokinase</fullName>
        <ecNumber evidence="3">2.7.1.2</ecNumber>
    </recommendedName>
    <alternativeName>
        <fullName evidence="3">Glucose kinase</fullName>
    </alternativeName>
</protein>
<keyword evidence="3" id="KW-0547">Nucleotide-binding</keyword>
<dbReference type="NCBIfam" id="TIGR00749">
    <property type="entry name" value="glk"/>
    <property type="match status" value="1"/>
</dbReference>
<organism evidence="5 6">
    <name type="scientific">Limnothrix redekei LRLZ20PSL1</name>
    <dbReference type="NCBI Taxonomy" id="3112953"/>
    <lineage>
        <taxon>Bacteria</taxon>
        <taxon>Bacillati</taxon>
        <taxon>Cyanobacteriota</taxon>
        <taxon>Cyanophyceae</taxon>
        <taxon>Pseudanabaenales</taxon>
        <taxon>Pseudanabaenaceae</taxon>
        <taxon>Limnothrix</taxon>
    </lineage>
</organism>
<dbReference type="Pfam" id="PF02685">
    <property type="entry name" value="Glucokinase"/>
    <property type="match status" value="1"/>
</dbReference>
<comment type="catalytic activity">
    <reaction evidence="3">
        <text>D-glucose + ATP = D-glucose 6-phosphate + ADP + H(+)</text>
        <dbReference type="Rhea" id="RHEA:17825"/>
        <dbReference type="ChEBI" id="CHEBI:4167"/>
        <dbReference type="ChEBI" id="CHEBI:15378"/>
        <dbReference type="ChEBI" id="CHEBI:30616"/>
        <dbReference type="ChEBI" id="CHEBI:61548"/>
        <dbReference type="ChEBI" id="CHEBI:456216"/>
        <dbReference type="EC" id="2.7.1.2"/>
    </reaction>
</comment>
<comment type="similarity">
    <text evidence="3 4">Belongs to the bacterial glucokinase family.</text>
</comment>
<dbReference type="InterPro" id="IPR043129">
    <property type="entry name" value="ATPase_NBD"/>
</dbReference>
<keyword evidence="3" id="KW-0324">Glycolysis</keyword>
<evidence type="ECO:0000256" key="2">
    <source>
        <dbReference type="ARBA" id="ARBA00022777"/>
    </source>
</evidence>
<dbReference type="HAMAP" id="MF_00524">
    <property type="entry name" value="Glucokinase"/>
    <property type="match status" value="1"/>
</dbReference>
<accession>A0ABW7C4X3</accession>
<reference evidence="6" key="1">
    <citation type="journal article" date="2024" name="Algal Res.">
        <title>Biochemical, toxicological and genomic investigation of a high-biomass producing Limnothrix strain isolated from Italian shallow drinking water reservoir.</title>
        <authorList>
            <person name="Simonazzi M."/>
            <person name="Shishido T.K."/>
            <person name="Delbaje E."/>
            <person name="Wahlsten M."/>
            <person name="Fewer D.P."/>
            <person name="Sivonen K."/>
            <person name="Pezzolesi L."/>
            <person name="Pistocchi R."/>
        </authorList>
    </citation>
    <scope>NUCLEOTIDE SEQUENCE [LARGE SCALE GENOMIC DNA]</scope>
    <source>
        <strain evidence="6">LRLZ20PSL1</strain>
    </source>
</reference>
<keyword evidence="3" id="KW-0963">Cytoplasm</keyword>